<comment type="caution">
    <text evidence="1">The sequence shown here is derived from an EMBL/GenBank/DDBJ whole genome shotgun (WGS) entry which is preliminary data.</text>
</comment>
<proteinExistence type="predicted"/>
<accession>A0ABQ9HFP5</accession>
<name>A0ABQ9HFP5_9NEOP</name>
<reference evidence="1 2" key="1">
    <citation type="submission" date="2023-02" db="EMBL/GenBank/DDBJ databases">
        <title>LHISI_Scaffold_Assembly.</title>
        <authorList>
            <person name="Stuart O.P."/>
            <person name="Cleave R."/>
            <person name="Magrath M.J.L."/>
            <person name="Mikheyev A.S."/>
        </authorList>
    </citation>
    <scope>NUCLEOTIDE SEQUENCE [LARGE SCALE GENOMIC DNA]</scope>
    <source>
        <strain evidence="1">Daus_M_001</strain>
        <tissue evidence="1">Leg muscle</tissue>
    </source>
</reference>
<keyword evidence="2" id="KW-1185">Reference proteome</keyword>
<dbReference type="Proteomes" id="UP001159363">
    <property type="component" value="Chromosome 4"/>
</dbReference>
<protein>
    <submittedName>
        <fullName evidence="1">Uncharacterized protein</fullName>
    </submittedName>
</protein>
<organism evidence="1 2">
    <name type="scientific">Dryococelus australis</name>
    <dbReference type="NCBI Taxonomy" id="614101"/>
    <lineage>
        <taxon>Eukaryota</taxon>
        <taxon>Metazoa</taxon>
        <taxon>Ecdysozoa</taxon>
        <taxon>Arthropoda</taxon>
        <taxon>Hexapoda</taxon>
        <taxon>Insecta</taxon>
        <taxon>Pterygota</taxon>
        <taxon>Neoptera</taxon>
        <taxon>Polyneoptera</taxon>
        <taxon>Phasmatodea</taxon>
        <taxon>Verophasmatodea</taxon>
        <taxon>Anareolatae</taxon>
        <taxon>Phasmatidae</taxon>
        <taxon>Eurycanthinae</taxon>
        <taxon>Dryococelus</taxon>
    </lineage>
</organism>
<gene>
    <name evidence="1" type="ORF">PR048_014983</name>
</gene>
<dbReference type="EMBL" id="JARBHB010000005">
    <property type="protein sequence ID" value="KAJ8883143.1"/>
    <property type="molecule type" value="Genomic_DNA"/>
</dbReference>
<feature type="non-terminal residue" evidence="1">
    <location>
        <position position="167"/>
    </location>
</feature>
<sequence>MELWKESSLETAKLSRETHLVLTHTTHSILELANYCVRELNFSYFLPGYCLSANISVRQVFECEAKLRLQDSLPLVLNSNKYGLIEIKSFDISDACEDKSTPHKGTGSWWFAISTPGCCERCNVRLCGNAKTHLKAIWTRMIKYRKSHASSCHNHHCAAQRTITSRH</sequence>
<evidence type="ECO:0000313" key="1">
    <source>
        <dbReference type="EMBL" id="KAJ8883143.1"/>
    </source>
</evidence>
<evidence type="ECO:0000313" key="2">
    <source>
        <dbReference type="Proteomes" id="UP001159363"/>
    </source>
</evidence>